<dbReference type="PRINTS" id="PR00457">
    <property type="entry name" value="ANPEROXIDASE"/>
</dbReference>
<keyword evidence="4" id="KW-0349">Heme</keyword>
<comment type="subcellular location">
    <subcellularLocation>
        <location evidence="1">Secreted</location>
    </subcellularLocation>
</comment>
<comment type="caution">
    <text evidence="5">The sequence shown here is derived from an EMBL/GenBank/DDBJ whole genome shotgun (WGS) entry which is preliminary data.</text>
</comment>
<dbReference type="GO" id="GO:0005576">
    <property type="term" value="C:extracellular region"/>
    <property type="evidence" value="ECO:0007669"/>
    <property type="project" value="UniProtKB-SubCell"/>
</dbReference>
<dbReference type="PANTHER" id="PTHR11475:SF4">
    <property type="entry name" value="CHORION PEROXIDASE"/>
    <property type="match status" value="1"/>
</dbReference>
<evidence type="ECO:0008006" key="7">
    <source>
        <dbReference type="Google" id="ProtNLM"/>
    </source>
</evidence>
<dbReference type="InterPro" id="IPR019791">
    <property type="entry name" value="Haem_peroxidase_animal"/>
</dbReference>
<dbReference type="SUPFAM" id="SSF48113">
    <property type="entry name" value="Heme-dependent peroxidases"/>
    <property type="match status" value="1"/>
</dbReference>
<dbReference type="Proteomes" id="UP001374579">
    <property type="component" value="Unassembled WGS sequence"/>
</dbReference>
<dbReference type="GO" id="GO:0004601">
    <property type="term" value="F:peroxidase activity"/>
    <property type="evidence" value="ECO:0007669"/>
    <property type="project" value="InterPro"/>
</dbReference>
<reference evidence="5 6" key="1">
    <citation type="submission" date="2024-02" db="EMBL/GenBank/DDBJ databases">
        <title>Chromosome-scale genome assembly of the rough periwinkle Littorina saxatilis.</title>
        <authorList>
            <person name="De Jode A."/>
            <person name="Faria R."/>
            <person name="Formenti G."/>
            <person name="Sims Y."/>
            <person name="Smith T.P."/>
            <person name="Tracey A."/>
            <person name="Wood J.M.D."/>
            <person name="Zagrodzka Z.B."/>
            <person name="Johannesson K."/>
            <person name="Butlin R.K."/>
            <person name="Leder E.H."/>
        </authorList>
    </citation>
    <scope>NUCLEOTIDE SEQUENCE [LARGE SCALE GENOMIC DNA]</scope>
    <source>
        <strain evidence="5">Snail1</strain>
        <tissue evidence="5">Muscle</tissue>
    </source>
</reference>
<keyword evidence="2" id="KW-0964">Secreted</keyword>
<evidence type="ECO:0000313" key="5">
    <source>
        <dbReference type="EMBL" id="KAK7110366.1"/>
    </source>
</evidence>
<dbReference type="AlphaFoldDB" id="A0AAN9BQ03"/>
<dbReference type="InterPro" id="IPR037120">
    <property type="entry name" value="Haem_peroxidase_sf_animal"/>
</dbReference>
<dbReference type="Gene3D" id="1.10.640.10">
    <property type="entry name" value="Haem peroxidase domain superfamily, animal type"/>
    <property type="match status" value="1"/>
</dbReference>
<dbReference type="GO" id="GO:0020037">
    <property type="term" value="F:heme binding"/>
    <property type="evidence" value="ECO:0007669"/>
    <property type="project" value="InterPro"/>
</dbReference>
<keyword evidence="6" id="KW-1185">Reference proteome</keyword>
<dbReference type="EMBL" id="JBAMIC010000003">
    <property type="protein sequence ID" value="KAK7110366.1"/>
    <property type="molecule type" value="Genomic_DNA"/>
</dbReference>
<dbReference type="PROSITE" id="PS50292">
    <property type="entry name" value="PEROXIDASE_3"/>
    <property type="match status" value="1"/>
</dbReference>
<keyword evidence="3" id="KW-0325">Glycoprotein</keyword>
<dbReference type="GO" id="GO:0006979">
    <property type="term" value="P:response to oxidative stress"/>
    <property type="evidence" value="ECO:0007669"/>
    <property type="project" value="InterPro"/>
</dbReference>
<evidence type="ECO:0000256" key="1">
    <source>
        <dbReference type="ARBA" id="ARBA00004613"/>
    </source>
</evidence>
<proteinExistence type="predicted"/>
<name>A0AAN9BQ03_9CAEN</name>
<gene>
    <name evidence="5" type="ORF">V1264_014250</name>
</gene>
<accession>A0AAN9BQ03</accession>
<dbReference type="Pfam" id="PF03098">
    <property type="entry name" value="An_peroxidase"/>
    <property type="match status" value="1"/>
</dbReference>
<evidence type="ECO:0000256" key="4">
    <source>
        <dbReference type="PIRSR" id="PIRSR619791-2"/>
    </source>
</evidence>
<sequence length="245" mass="27001">MHPALSGLGKDESLYSYNRERSPQIANVFASAAFRFGHTLVPASVMWGNERIPLHKAFSNPKWVRQDVDKVLQGLLQVSSQIRDQFFVTGLRNRLFESAPRRGLDLIALNIQRGRDHGLLPYNAWRETCGLPTIHGFNDSALGSAGPSLQEVYLSVDDIDLFTGATSEPSLSGAIVGPTLACLIGKQFADLKNADRFFYQTAGQEGFTHEQLQVIGQTSMAGLLCSNTERLTTVQQNPFFKASNL</sequence>
<protein>
    <recommendedName>
        <fullName evidence="7">Peroxidase</fullName>
    </recommendedName>
</protein>
<evidence type="ECO:0000256" key="2">
    <source>
        <dbReference type="ARBA" id="ARBA00022525"/>
    </source>
</evidence>
<evidence type="ECO:0000313" key="6">
    <source>
        <dbReference type="Proteomes" id="UP001374579"/>
    </source>
</evidence>
<keyword evidence="4" id="KW-0479">Metal-binding</keyword>
<dbReference type="InterPro" id="IPR010255">
    <property type="entry name" value="Haem_peroxidase_sf"/>
</dbReference>
<dbReference type="GO" id="GO:0046872">
    <property type="term" value="F:metal ion binding"/>
    <property type="evidence" value="ECO:0007669"/>
    <property type="project" value="UniProtKB-KW"/>
</dbReference>
<evidence type="ECO:0000256" key="3">
    <source>
        <dbReference type="ARBA" id="ARBA00023180"/>
    </source>
</evidence>
<organism evidence="5 6">
    <name type="scientific">Littorina saxatilis</name>
    <dbReference type="NCBI Taxonomy" id="31220"/>
    <lineage>
        <taxon>Eukaryota</taxon>
        <taxon>Metazoa</taxon>
        <taxon>Spiralia</taxon>
        <taxon>Lophotrochozoa</taxon>
        <taxon>Mollusca</taxon>
        <taxon>Gastropoda</taxon>
        <taxon>Caenogastropoda</taxon>
        <taxon>Littorinimorpha</taxon>
        <taxon>Littorinoidea</taxon>
        <taxon>Littorinidae</taxon>
        <taxon>Littorina</taxon>
    </lineage>
</organism>
<keyword evidence="4" id="KW-0408">Iron</keyword>
<feature type="binding site" description="axial binding residue" evidence="4">
    <location>
        <position position="38"/>
    </location>
    <ligand>
        <name>heme b</name>
        <dbReference type="ChEBI" id="CHEBI:60344"/>
    </ligand>
    <ligandPart>
        <name>Fe</name>
        <dbReference type="ChEBI" id="CHEBI:18248"/>
    </ligandPart>
</feature>
<dbReference type="PANTHER" id="PTHR11475">
    <property type="entry name" value="OXIDASE/PEROXIDASE"/>
    <property type="match status" value="1"/>
</dbReference>